<evidence type="ECO:0000313" key="2">
    <source>
        <dbReference type="Proteomes" id="UP000546701"/>
    </source>
</evidence>
<sequence length="150" mass="16290">MDSDDGRTPTPEEMLGLCRELASKVKPFRGRPAHSVLTHHVHGLMALVQETCGSPATASRTRNSVYDPHMVSLGGQVIETVFRGIDPAISVTALVNIVLNARSLGATEGKRFRDFFPFYDSEFDAATGDLTLAPGLRLEGFELVPPIYCS</sequence>
<dbReference type="RefSeq" id="WP_157177983.1">
    <property type="nucleotide sequence ID" value="NZ_JACIJR010000017.1"/>
</dbReference>
<comment type="caution">
    <text evidence="1">The sequence shown here is derived from an EMBL/GenBank/DDBJ whole genome shotgun (WGS) entry which is preliminary data.</text>
</comment>
<accession>A0A7W9BVR9</accession>
<evidence type="ECO:0000313" key="1">
    <source>
        <dbReference type="EMBL" id="MBB5730995.1"/>
    </source>
</evidence>
<dbReference type="Proteomes" id="UP000546701">
    <property type="component" value="Unassembled WGS sequence"/>
</dbReference>
<proteinExistence type="predicted"/>
<reference evidence="1 2" key="1">
    <citation type="submission" date="2020-08" db="EMBL/GenBank/DDBJ databases">
        <title>Genomic Encyclopedia of Type Strains, Phase IV (KMG-IV): sequencing the most valuable type-strain genomes for metagenomic binning, comparative biology and taxonomic classification.</title>
        <authorList>
            <person name="Goeker M."/>
        </authorList>
    </citation>
    <scope>NUCLEOTIDE SEQUENCE [LARGE SCALE GENOMIC DNA]</scope>
    <source>
        <strain evidence="1 2">DSM 103336</strain>
    </source>
</reference>
<gene>
    <name evidence="1" type="ORF">FHS99_003503</name>
</gene>
<dbReference type="AlphaFoldDB" id="A0A7W9BVR9"/>
<name>A0A7W9BVR9_9SPHN</name>
<protein>
    <submittedName>
        <fullName evidence="1">Uncharacterized protein</fullName>
    </submittedName>
</protein>
<dbReference type="EMBL" id="JACIJR010000017">
    <property type="protein sequence ID" value="MBB5730995.1"/>
    <property type="molecule type" value="Genomic_DNA"/>
</dbReference>
<dbReference type="OrthoDB" id="9900747at2"/>
<keyword evidence="2" id="KW-1185">Reference proteome</keyword>
<organism evidence="1 2">
    <name type="scientific">Sphingomonas prati</name>
    <dbReference type="NCBI Taxonomy" id="1843237"/>
    <lineage>
        <taxon>Bacteria</taxon>
        <taxon>Pseudomonadati</taxon>
        <taxon>Pseudomonadota</taxon>
        <taxon>Alphaproteobacteria</taxon>
        <taxon>Sphingomonadales</taxon>
        <taxon>Sphingomonadaceae</taxon>
        <taxon>Sphingomonas</taxon>
    </lineage>
</organism>